<dbReference type="Gene3D" id="3.40.50.10860">
    <property type="entry name" value="Leucine Dehydrogenase, chain A, domain 1"/>
    <property type="match status" value="1"/>
</dbReference>
<evidence type="ECO:0000256" key="3">
    <source>
        <dbReference type="ARBA" id="ARBA00023141"/>
    </source>
</evidence>
<dbReference type="Gene3D" id="3.40.50.720">
    <property type="entry name" value="NAD(P)-binding Rossmann-like Domain"/>
    <property type="match status" value="1"/>
</dbReference>
<evidence type="ECO:0000256" key="1">
    <source>
        <dbReference type="ARBA" id="ARBA00004871"/>
    </source>
</evidence>
<organism evidence="5 6">
    <name type="scientific">Pedobacter steynii</name>
    <dbReference type="NCBI Taxonomy" id="430522"/>
    <lineage>
        <taxon>Bacteria</taxon>
        <taxon>Pseudomonadati</taxon>
        <taxon>Bacteroidota</taxon>
        <taxon>Sphingobacteriia</taxon>
        <taxon>Sphingobacteriales</taxon>
        <taxon>Sphingobacteriaceae</taxon>
        <taxon>Pedobacter</taxon>
    </lineage>
</organism>
<dbReference type="SUPFAM" id="SSF51735">
    <property type="entry name" value="NAD(P)-binding Rossmann-fold domains"/>
    <property type="match status" value="1"/>
</dbReference>
<evidence type="ECO:0000259" key="4">
    <source>
        <dbReference type="Pfam" id="PF08501"/>
    </source>
</evidence>
<evidence type="ECO:0000313" key="5">
    <source>
        <dbReference type="EMBL" id="AOM76770.1"/>
    </source>
</evidence>
<dbReference type="GO" id="GO:0009073">
    <property type="term" value="P:aromatic amino acid family biosynthetic process"/>
    <property type="evidence" value="ECO:0007669"/>
    <property type="project" value="UniProtKB-KW"/>
</dbReference>
<dbReference type="PANTHER" id="PTHR21089">
    <property type="entry name" value="SHIKIMATE DEHYDROGENASE"/>
    <property type="match status" value="1"/>
</dbReference>
<dbReference type="OrthoDB" id="9792692at2"/>
<dbReference type="RefSeq" id="WP_069378463.1">
    <property type="nucleotide sequence ID" value="NZ_CP017141.1"/>
</dbReference>
<evidence type="ECO:0000313" key="6">
    <source>
        <dbReference type="Proteomes" id="UP000094313"/>
    </source>
</evidence>
<dbReference type="InterPro" id="IPR013708">
    <property type="entry name" value="Shikimate_DH-bd_N"/>
</dbReference>
<dbReference type="GO" id="GO:0019632">
    <property type="term" value="P:shikimate metabolic process"/>
    <property type="evidence" value="ECO:0007669"/>
    <property type="project" value="TreeGrafter"/>
</dbReference>
<keyword evidence="3" id="KW-0028">Amino-acid biosynthesis</keyword>
<keyword evidence="6" id="KW-1185">Reference proteome</keyword>
<dbReference type="GO" id="GO:0005829">
    <property type="term" value="C:cytosol"/>
    <property type="evidence" value="ECO:0007669"/>
    <property type="project" value="TreeGrafter"/>
</dbReference>
<dbReference type="InterPro" id="IPR022893">
    <property type="entry name" value="Shikimate_DH_fam"/>
</dbReference>
<dbReference type="PANTHER" id="PTHR21089:SF1">
    <property type="entry name" value="BIFUNCTIONAL 3-DEHYDROQUINATE DEHYDRATASE_SHIKIMATE DEHYDROGENASE, CHLOROPLASTIC"/>
    <property type="match status" value="1"/>
</dbReference>
<dbReference type="EMBL" id="CP017141">
    <property type="protein sequence ID" value="AOM76770.1"/>
    <property type="molecule type" value="Genomic_DNA"/>
</dbReference>
<dbReference type="GO" id="GO:0004764">
    <property type="term" value="F:shikimate 3-dehydrogenase (NADP+) activity"/>
    <property type="evidence" value="ECO:0007669"/>
    <property type="project" value="InterPro"/>
</dbReference>
<dbReference type="InterPro" id="IPR036291">
    <property type="entry name" value="NAD(P)-bd_dom_sf"/>
</dbReference>
<comment type="pathway">
    <text evidence="1">Metabolic intermediate biosynthesis; chorismate biosynthesis; chorismate from D-erythrose 4-phosphate and phosphoenolpyruvate: step 4/7.</text>
</comment>
<keyword evidence="2" id="KW-0560">Oxidoreductase</keyword>
<dbReference type="SUPFAM" id="SSF53223">
    <property type="entry name" value="Aminoacid dehydrogenase-like, N-terminal domain"/>
    <property type="match status" value="1"/>
</dbReference>
<dbReference type="AlphaFoldDB" id="A0A1D7QDN7"/>
<dbReference type="KEGG" id="psty:BFS30_06085"/>
<dbReference type="GO" id="GO:0009423">
    <property type="term" value="P:chorismate biosynthetic process"/>
    <property type="evidence" value="ECO:0007669"/>
    <property type="project" value="TreeGrafter"/>
</dbReference>
<gene>
    <name evidence="5" type="primary">aroE</name>
    <name evidence="5" type="ORF">BFS30_06085</name>
</gene>
<dbReference type="InterPro" id="IPR046346">
    <property type="entry name" value="Aminoacid_DH-like_N_sf"/>
</dbReference>
<dbReference type="CDD" id="cd01065">
    <property type="entry name" value="NAD_bind_Shikimate_DH"/>
    <property type="match status" value="1"/>
</dbReference>
<proteinExistence type="predicted"/>
<accession>A0A1D7QDN7</accession>
<evidence type="ECO:0000256" key="2">
    <source>
        <dbReference type="ARBA" id="ARBA00023002"/>
    </source>
</evidence>
<sequence length="247" mass="27895">MKKYGLIGYPLSHSFSKKHFTEKFVQEHIDNCEYELYPIENVGLFPGLISSDEEICGINVTIPYKVDILAYVKELDDAAAKIGAVNCIDIRRENGKVIYKGYNTDAYGFEASLKPFLKEHHTKAIIFGDGGAAKAIKYVLDKLEISFLIVTRKPSDNSILYEELNEELLKEHTVLINTTPLGMSPNADTFPEIPYEFITEKHLAYDLVYNPELTQFLAKAQAGGAAVKNGLEMLYLQAERSWDIWNS</sequence>
<dbReference type="GO" id="GO:0050661">
    <property type="term" value="F:NADP binding"/>
    <property type="evidence" value="ECO:0007669"/>
    <property type="project" value="TreeGrafter"/>
</dbReference>
<reference evidence="5 6" key="1">
    <citation type="submission" date="2016-08" db="EMBL/GenBank/DDBJ databases">
        <authorList>
            <person name="Seilhamer J.J."/>
        </authorList>
    </citation>
    <scope>NUCLEOTIDE SEQUENCE [LARGE SCALE GENOMIC DNA]</scope>
    <source>
        <strain evidence="5 6">DX4</strain>
    </source>
</reference>
<protein>
    <submittedName>
        <fullName evidence="5">Shikimate dehydrogenase</fullName>
    </submittedName>
</protein>
<feature type="domain" description="Shikimate dehydrogenase substrate binding N-terminal" evidence="4">
    <location>
        <begin position="6"/>
        <end position="88"/>
    </location>
</feature>
<keyword evidence="3" id="KW-0057">Aromatic amino acid biosynthesis</keyword>
<dbReference type="Proteomes" id="UP000094313">
    <property type="component" value="Chromosome"/>
</dbReference>
<name>A0A1D7QDN7_9SPHI</name>
<dbReference type="Pfam" id="PF08501">
    <property type="entry name" value="Shikimate_dh_N"/>
    <property type="match status" value="1"/>
</dbReference>